<evidence type="ECO:0000259" key="1">
    <source>
        <dbReference type="Pfam" id="PF04296"/>
    </source>
</evidence>
<dbReference type="Gene3D" id="3.30.1230.10">
    <property type="entry name" value="YlxR-like"/>
    <property type="match status" value="1"/>
</dbReference>
<dbReference type="Pfam" id="PF04296">
    <property type="entry name" value="YlxR"/>
    <property type="match status" value="1"/>
</dbReference>
<dbReference type="InterPro" id="IPR037465">
    <property type="entry name" value="YlxR"/>
</dbReference>
<name>A0A955L6W9_9BACT</name>
<comment type="caution">
    <text evidence="2">The sequence shown here is derived from an EMBL/GenBank/DDBJ whole genome shotgun (WGS) entry which is preliminary data.</text>
</comment>
<dbReference type="Proteomes" id="UP000783287">
    <property type="component" value="Unassembled WGS sequence"/>
</dbReference>
<gene>
    <name evidence="2" type="ORF">KC909_06445</name>
</gene>
<dbReference type="InterPro" id="IPR035931">
    <property type="entry name" value="YlxR-like_sf"/>
</dbReference>
<feature type="domain" description="YlxR" evidence="1">
    <location>
        <begin position="15"/>
        <end position="78"/>
    </location>
</feature>
<reference evidence="2" key="1">
    <citation type="submission" date="2020-04" db="EMBL/GenBank/DDBJ databases">
        <authorList>
            <person name="Zhang T."/>
        </authorList>
    </citation>
    <scope>NUCLEOTIDE SEQUENCE</scope>
    <source>
        <strain evidence="2">HKST-UBA14</strain>
    </source>
</reference>
<reference evidence="2" key="2">
    <citation type="journal article" date="2021" name="Microbiome">
        <title>Successional dynamics and alternative stable states in a saline activated sludge microbial community over 9 years.</title>
        <authorList>
            <person name="Wang Y."/>
            <person name="Ye J."/>
            <person name="Ju F."/>
            <person name="Liu L."/>
            <person name="Boyd J.A."/>
            <person name="Deng Y."/>
            <person name="Parks D.H."/>
            <person name="Jiang X."/>
            <person name="Yin X."/>
            <person name="Woodcroft B.J."/>
            <person name="Tyson G.W."/>
            <person name="Hugenholtz P."/>
            <person name="Polz M.F."/>
            <person name="Zhang T."/>
        </authorList>
    </citation>
    <scope>NUCLEOTIDE SEQUENCE</scope>
    <source>
        <strain evidence="2">HKST-UBA14</strain>
    </source>
</reference>
<dbReference type="AlphaFoldDB" id="A0A955L6W9"/>
<evidence type="ECO:0000313" key="3">
    <source>
        <dbReference type="Proteomes" id="UP000783287"/>
    </source>
</evidence>
<sequence>MSKSKQPRQKHVPMRTCIATGERRAKTELLRLVLTENGDIEIDLTGKLKGRGANILPTLEALELAIKKNSLVRALKIEGGLKYEQLNSLRDKFAQAIEEKSFRPKNKPVTIRVNKKDLT</sequence>
<evidence type="ECO:0000313" key="2">
    <source>
        <dbReference type="EMBL" id="MCA9383972.1"/>
    </source>
</evidence>
<dbReference type="EMBL" id="JAGQLK010000195">
    <property type="protein sequence ID" value="MCA9383972.1"/>
    <property type="molecule type" value="Genomic_DNA"/>
</dbReference>
<dbReference type="SUPFAM" id="SSF64376">
    <property type="entry name" value="YlxR-like"/>
    <property type="match status" value="1"/>
</dbReference>
<dbReference type="InterPro" id="IPR007393">
    <property type="entry name" value="YlxR_dom"/>
</dbReference>
<dbReference type="PANTHER" id="PTHR34215:SF1">
    <property type="entry name" value="YLXR DOMAIN-CONTAINING PROTEIN"/>
    <property type="match status" value="1"/>
</dbReference>
<proteinExistence type="predicted"/>
<accession>A0A955L6W9</accession>
<dbReference type="PANTHER" id="PTHR34215">
    <property type="entry name" value="BLL0784 PROTEIN"/>
    <property type="match status" value="1"/>
</dbReference>
<protein>
    <submittedName>
        <fullName evidence="2">YlxR family protein</fullName>
    </submittedName>
</protein>
<organism evidence="2 3">
    <name type="scientific">Candidatus Dojkabacteria bacterium</name>
    <dbReference type="NCBI Taxonomy" id="2099670"/>
    <lineage>
        <taxon>Bacteria</taxon>
        <taxon>Candidatus Dojkabacteria</taxon>
    </lineage>
</organism>